<comment type="caution">
    <text evidence="6">The sequence shown here is derived from an EMBL/GenBank/DDBJ whole genome shotgun (WGS) entry which is preliminary data.</text>
</comment>
<feature type="region of interest" description="Disordered" evidence="3">
    <location>
        <begin position="427"/>
        <end position="601"/>
    </location>
</feature>
<feature type="domain" description="Rad21/Rec8-like protein N-terminal" evidence="5">
    <location>
        <begin position="1"/>
        <end position="114"/>
    </location>
</feature>
<sequence>MFYSHEILTNQRYGVATVWLVSTVGLRSAAKKISKKAILEVDVEKACETILQPGAPIALRLQGNLLFGVSRVYSQQCTYVLTDAEKTQAHMRAFYNSIQYGNALDPEAGKARREQLVLEDDPEFDINSAMPAFFQFDDDGNTVIPDETQDSRKTSSQMSPRSGSKSSSFESGGGSFLGGLEFPGSSQPQTPLRTIGTLGSANASVHKMADRFLLPEKDDEINPDISDWGIELDADGNLVEMADEPELPKLPRPRPERKDEIMEQEAVNPFLDDQQDVNMGADNHALPEASLLPDAQPFSPRAQPTQAEQDDEDFNLTSPEKPDKSILKTRRRRCVVMDADASTKVARSEIRAWNTDYLVHTERARKKARHRTTAAEYQKNAYSLVFGRGVTHVGLPVGDPRILLPLASTFSGRNLERLLLGFAIGEDQPEVPRGRGRRRPALEALELESEDAERRVRPRLSDDSNNPPSDHPEPPRAEEDAELGRDALPALPDLPSDAAPWNRHSSQPLRSSPPKPRGLGPNNSSRNPSASPSGHRHRLPSDNIERFSDTNNPTYGSGDGFGGGPPSYYYNSLNSDPRRPPDDPFLLPDVHQQHNTSQAASDALGHEGSNFLSFVETQARAVGEWRAADGRHWVRLEEDLFEPADRTRAVVVQAFYHVLALVTRNAIKVEQDGQGGMVPFGSIRIGVVVGGWRGGQ</sequence>
<feature type="compositionally biased region" description="Low complexity" evidence="3">
    <location>
        <begin position="521"/>
        <end position="533"/>
    </location>
</feature>
<feature type="compositionally biased region" description="Basic and acidic residues" evidence="3">
    <location>
        <begin position="452"/>
        <end position="462"/>
    </location>
</feature>
<feature type="region of interest" description="Disordered" evidence="3">
    <location>
        <begin position="291"/>
        <end position="322"/>
    </location>
</feature>
<dbReference type="EMBL" id="JAUKUD010000003">
    <property type="protein sequence ID" value="KAK0749319.1"/>
    <property type="molecule type" value="Genomic_DNA"/>
</dbReference>
<feature type="compositionally biased region" description="Low complexity" evidence="3">
    <location>
        <begin position="155"/>
        <end position="170"/>
    </location>
</feature>
<evidence type="ECO:0000259" key="4">
    <source>
        <dbReference type="Pfam" id="PF04824"/>
    </source>
</evidence>
<reference evidence="6" key="1">
    <citation type="submission" date="2023-06" db="EMBL/GenBank/DDBJ databases">
        <title>Genome-scale phylogeny and comparative genomics of the fungal order Sordariales.</title>
        <authorList>
            <consortium name="Lawrence Berkeley National Laboratory"/>
            <person name="Hensen N."/>
            <person name="Bonometti L."/>
            <person name="Westerberg I."/>
            <person name="Brannstrom I.O."/>
            <person name="Guillou S."/>
            <person name="Cros-Aarteil S."/>
            <person name="Calhoun S."/>
            <person name="Haridas S."/>
            <person name="Kuo A."/>
            <person name="Mondo S."/>
            <person name="Pangilinan J."/>
            <person name="Riley R."/>
            <person name="LaButti K."/>
            <person name="Andreopoulos B."/>
            <person name="Lipzen A."/>
            <person name="Chen C."/>
            <person name="Yanf M."/>
            <person name="Daum C."/>
            <person name="Ng V."/>
            <person name="Clum A."/>
            <person name="Steindorff A."/>
            <person name="Ohm R."/>
            <person name="Martin F."/>
            <person name="Silar P."/>
            <person name="Natvig D."/>
            <person name="Lalanne C."/>
            <person name="Gautier V."/>
            <person name="Ament-velasquez S.L."/>
            <person name="Kruys A."/>
            <person name="Hutchinson M.I."/>
            <person name="Powell A.J."/>
            <person name="Barry K."/>
            <person name="Miller A.N."/>
            <person name="Grigoriev I.V."/>
            <person name="Debuchy R."/>
            <person name="Gladieux P."/>
            <person name="Thoren M.H."/>
            <person name="Johannesson H."/>
        </authorList>
    </citation>
    <scope>NUCLEOTIDE SEQUENCE</scope>
    <source>
        <strain evidence="6">SMH3187-1</strain>
    </source>
</reference>
<dbReference type="InterPro" id="IPR006910">
    <property type="entry name" value="Rad21_Rec8_N"/>
</dbReference>
<feature type="compositionally biased region" description="Low complexity" evidence="3">
    <location>
        <begin position="486"/>
        <end position="500"/>
    </location>
</feature>
<feature type="region of interest" description="Disordered" evidence="3">
    <location>
        <begin position="136"/>
        <end position="196"/>
    </location>
</feature>
<dbReference type="InterPro" id="IPR006909">
    <property type="entry name" value="Rad21/Rec8_C_eu"/>
</dbReference>
<dbReference type="Pfam" id="PF04824">
    <property type="entry name" value="Rad21_Rec8"/>
    <property type="match status" value="1"/>
</dbReference>
<dbReference type="InterPro" id="IPR039781">
    <property type="entry name" value="Rad21/Rec8-like"/>
</dbReference>
<keyword evidence="7" id="KW-1185">Reference proteome</keyword>
<comment type="subcellular location">
    <subcellularLocation>
        <location evidence="1">Nucleus</location>
    </subcellularLocation>
</comment>
<dbReference type="PANTHER" id="PTHR12585:SF70">
    <property type="entry name" value="RAD21_REC8 N TERMINAL DOMAIN PROTEIN (AFU_ORTHOLOGUE AFUA_6G02900)"/>
    <property type="match status" value="1"/>
</dbReference>
<accession>A0AA40F1L5</accession>
<feature type="compositionally biased region" description="Basic and acidic residues" evidence="3">
    <location>
        <begin position="539"/>
        <end position="548"/>
    </location>
</feature>
<proteinExistence type="predicted"/>
<feature type="compositionally biased region" description="Polar residues" evidence="3">
    <location>
        <begin position="187"/>
        <end position="196"/>
    </location>
</feature>
<protein>
    <submittedName>
        <fullName evidence="6">Rec8 like protein-domain-containing protein</fullName>
    </submittedName>
</protein>
<dbReference type="PANTHER" id="PTHR12585">
    <property type="entry name" value="SCC1 / RAD21 FAMILY MEMBER"/>
    <property type="match status" value="1"/>
</dbReference>
<dbReference type="Pfam" id="PF04825">
    <property type="entry name" value="Rad21_Rec8_N"/>
    <property type="match status" value="1"/>
</dbReference>
<keyword evidence="2" id="KW-0539">Nucleus</keyword>
<evidence type="ECO:0000256" key="1">
    <source>
        <dbReference type="ARBA" id="ARBA00004123"/>
    </source>
</evidence>
<name>A0AA40F1L5_9PEZI</name>
<evidence type="ECO:0000256" key="3">
    <source>
        <dbReference type="SAM" id="MobiDB-lite"/>
    </source>
</evidence>
<dbReference type="Proteomes" id="UP001172155">
    <property type="component" value="Unassembled WGS sequence"/>
</dbReference>
<dbReference type="GO" id="GO:0030892">
    <property type="term" value="C:mitotic cohesin complex"/>
    <property type="evidence" value="ECO:0007669"/>
    <property type="project" value="TreeGrafter"/>
</dbReference>
<evidence type="ECO:0000259" key="5">
    <source>
        <dbReference type="Pfam" id="PF04825"/>
    </source>
</evidence>
<dbReference type="GO" id="GO:0003682">
    <property type="term" value="F:chromatin binding"/>
    <property type="evidence" value="ECO:0007669"/>
    <property type="project" value="TreeGrafter"/>
</dbReference>
<dbReference type="GO" id="GO:0005634">
    <property type="term" value="C:nucleus"/>
    <property type="evidence" value="ECO:0007669"/>
    <property type="project" value="UniProtKB-SubCell"/>
</dbReference>
<evidence type="ECO:0000256" key="2">
    <source>
        <dbReference type="ARBA" id="ARBA00023242"/>
    </source>
</evidence>
<gene>
    <name evidence="6" type="ORF">B0T18DRAFT_445203</name>
</gene>
<feature type="compositionally biased region" description="Basic and acidic residues" evidence="3">
    <location>
        <begin position="470"/>
        <end position="485"/>
    </location>
</feature>
<dbReference type="AlphaFoldDB" id="A0AA40F1L5"/>
<evidence type="ECO:0000313" key="6">
    <source>
        <dbReference type="EMBL" id="KAK0749319.1"/>
    </source>
</evidence>
<organism evidence="6 7">
    <name type="scientific">Schizothecium vesticola</name>
    <dbReference type="NCBI Taxonomy" id="314040"/>
    <lineage>
        <taxon>Eukaryota</taxon>
        <taxon>Fungi</taxon>
        <taxon>Dikarya</taxon>
        <taxon>Ascomycota</taxon>
        <taxon>Pezizomycotina</taxon>
        <taxon>Sordariomycetes</taxon>
        <taxon>Sordariomycetidae</taxon>
        <taxon>Sordariales</taxon>
        <taxon>Schizotheciaceae</taxon>
        <taxon>Schizothecium</taxon>
    </lineage>
</organism>
<dbReference type="GO" id="GO:0007064">
    <property type="term" value="P:mitotic sister chromatid cohesion"/>
    <property type="evidence" value="ECO:0007669"/>
    <property type="project" value="TreeGrafter"/>
</dbReference>
<dbReference type="CDD" id="cd21789">
    <property type="entry name" value="Rad21_Rec8_M_SpRec8p-like"/>
    <property type="match status" value="1"/>
</dbReference>
<evidence type="ECO:0000313" key="7">
    <source>
        <dbReference type="Proteomes" id="UP001172155"/>
    </source>
</evidence>
<feature type="domain" description="Rad21/Rec8-like protein C-terminal eukaryotic" evidence="4">
    <location>
        <begin position="642"/>
        <end position="672"/>
    </location>
</feature>